<dbReference type="RefSeq" id="WP_081163933.1">
    <property type="nucleotide sequence ID" value="NZ_LWBP01000112.1"/>
</dbReference>
<comment type="caution">
    <text evidence="1">The sequence shown here is derived from an EMBL/GenBank/DDBJ whole genome shotgun (WGS) entry which is preliminary data.</text>
</comment>
<protein>
    <submittedName>
        <fullName evidence="1">Uncharacterized protein</fullName>
    </submittedName>
</protein>
<dbReference type="OrthoDB" id="9958802at2"/>
<dbReference type="AlphaFoldDB" id="A0A1V9FXK4"/>
<dbReference type="Proteomes" id="UP000192276">
    <property type="component" value="Unassembled WGS sequence"/>
</dbReference>
<name>A0A1V9FXK4_9BACT</name>
<dbReference type="EMBL" id="LWBP01000112">
    <property type="protein sequence ID" value="OQP63050.1"/>
    <property type="molecule type" value="Genomic_DNA"/>
</dbReference>
<accession>A0A1V9FXK4</accession>
<proteinExistence type="predicted"/>
<keyword evidence="2" id="KW-1185">Reference proteome</keyword>
<gene>
    <name evidence="1" type="ORF">A4R26_17905</name>
</gene>
<evidence type="ECO:0000313" key="1">
    <source>
        <dbReference type="EMBL" id="OQP63050.1"/>
    </source>
</evidence>
<evidence type="ECO:0000313" key="2">
    <source>
        <dbReference type="Proteomes" id="UP000192276"/>
    </source>
</evidence>
<organism evidence="1 2">
    <name type="scientific">Niastella populi</name>
    <dbReference type="NCBI Taxonomy" id="550983"/>
    <lineage>
        <taxon>Bacteria</taxon>
        <taxon>Pseudomonadati</taxon>
        <taxon>Bacteroidota</taxon>
        <taxon>Chitinophagia</taxon>
        <taxon>Chitinophagales</taxon>
        <taxon>Chitinophagaceae</taxon>
        <taxon>Niastella</taxon>
    </lineage>
</organism>
<reference evidence="2" key="1">
    <citation type="submission" date="2016-04" db="EMBL/GenBank/DDBJ databases">
        <authorList>
            <person name="Chen L."/>
            <person name="Zhuang W."/>
            <person name="Wang G."/>
        </authorList>
    </citation>
    <scope>NUCLEOTIDE SEQUENCE [LARGE SCALE GENOMIC DNA]</scope>
    <source>
        <strain evidence="2">208</strain>
    </source>
</reference>
<sequence>MATEIFIEPELETLHKHAEEWEQLCAGLGLQKQLKKAGRVEKVGNPYMKLDPRTERVCKMLCPERALYTDYEVSTMPLEVLQEIHRCKENEWFPAIEVWFDDKSPDPFLIGYDRKKGDANKFLIARWGDELLPFEQLEKKAISRYKIAYGRALTSLIADCEARKKDIEGDIRSYIDLGHFKWNGFEFPHFCNPIP</sequence>